<name>Q0UDF6_PHANO</name>
<feature type="region of interest" description="Disordered" evidence="1">
    <location>
        <begin position="1"/>
        <end position="25"/>
    </location>
</feature>
<dbReference type="PANTHER" id="PTHR12289:SF44">
    <property type="entry name" value="OUTER MEMBRANE PROTEIN (SAM35), PUTATIVE (AFU_ORTHOLOGUE AFUA_1G13180)-RELATED"/>
    <property type="match status" value="1"/>
</dbReference>
<dbReference type="Pfam" id="PF10806">
    <property type="entry name" value="SAM35"/>
    <property type="match status" value="1"/>
</dbReference>
<dbReference type="GO" id="GO:0007005">
    <property type="term" value="P:mitochondrion organization"/>
    <property type="evidence" value="ECO:0000318"/>
    <property type="project" value="GO_Central"/>
</dbReference>
<reference evidence="5" key="1">
    <citation type="journal article" date="2007" name="Plant Cell">
        <title>Dothideomycete-plant interactions illuminated by genome sequencing and EST analysis of the wheat pathogen Stagonospora nodorum.</title>
        <authorList>
            <person name="Hane J.K."/>
            <person name="Lowe R.G."/>
            <person name="Solomon P.S."/>
            <person name="Tan K.C."/>
            <person name="Schoch C.L."/>
            <person name="Spatafora J.W."/>
            <person name="Crous P.W."/>
            <person name="Kodira C."/>
            <person name="Birren B.W."/>
            <person name="Galagan J.E."/>
            <person name="Torriani S.F."/>
            <person name="McDonald B.A."/>
            <person name="Oliver R.P."/>
        </authorList>
    </citation>
    <scope>NUCLEOTIDE SEQUENCE [LARGE SCALE GENOMIC DNA]</scope>
    <source>
        <strain evidence="5">SN15 / ATCC MYA-4574 / FGSC 10173</strain>
    </source>
</reference>
<dbReference type="eggNOG" id="KOG3028">
    <property type="taxonomic scope" value="Eukaryota"/>
</dbReference>
<dbReference type="InterPro" id="IPR021211">
    <property type="entry name" value="SAM35"/>
</dbReference>
<dbReference type="InterPro" id="IPR033468">
    <property type="entry name" value="Metaxin_GST"/>
</dbReference>
<organism evidence="4 5">
    <name type="scientific">Phaeosphaeria nodorum (strain SN15 / ATCC MYA-4574 / FGSC 10173)</name>
    <name type="common">Glume blotch fungus</name>
    <name type="synonym">Parastagonospora nodorum</name>
    <dbReference type="NCBI Taxonomy" id="321614"/>
    <lineage>
        <taxon>Eukaryota</taxon>
        <taxon>Fungi</taxon>
        <taxon>Dikarya</taxon>
        <taxon>Ascomycota</taxon>
        <taxon>Pezizomycotina</taxon>
        <taxon>Dothideomycetes</taxon>
        <taxon>Pleosporomycetidae</taxon>
        <taxon>Pleosporales</taxon>
        <taxon>Pleosporineae</taxon>
        <taxon>Phaeosphaeriaceae</taxon>
        <taxon>Parastagonospora</taxon>
    </lineage>
</organism>
<dbReference type="EMBL" id="CH445340">
    <property type="protein sequence ID" value="EAT82543.2"/>
    <property type="molecule type" value="Genomic_DNA"/>
</dbReference>
<feature type="compositionally biased region" description="Basic and acidic residues" evidence="1">
    <location>
        <begin position="1"/>
        <end position="10"/>
    </location>
</feature>
<dbReference type="VEuPathDB" id="FungiDB:JI435_102080"/>
<evidence type="ECO:0008006" key="6">
    <source>
        <dbReference type="Google" id="ProtNLM"/>
    </source>
</evidence>
<evidence type="ECO:0000256" key="1">
    <source>
        <dbReference type="SAM" id="MobiDB-lite"/>
    </source>
</evidence>
<dbReference type="InParanoid" id="Q0UDF6"/>
<feature type="compositionally biased region" description="Polar residues" evidence="1">
    <location>
        <begin position="11"/>
        <end position="25"/>
    </location>
</feature>
<proteinExistence type="predicted"/>
<accession>Q0UDF6</accession>
<dbReference type="Pfam" id="PF17172">
    <property type="entry name" value="GST_N_4"/>
    <property type="match status" value="1"/>
</dbReference>
<sequence length="268" mass="29987">MSHTEEDKEPTPQSHNAPAQRSSRSLLAVPTPIKQLFDIFPLLTYPVNDLPQRAPQDRNKHVLYIFTSEDGALKGLPSYNPACLKWQAYLKFSKIDFRIASANNHASPSGALPFILPASPEPYKHIQPVPSGKLQRWAMNNSKKAVEEPGDLRSGNPFVRLTIARELRTAAEKELLKFSPVINASTLYSQAEEAFAALETLLDKDDWFFGAPGPGLFDASVFAYTHLLLDEGLGKGWLDTRLRDALMSRKRLTSHRNRILSTYFPGQS</sequence>
<gene>
    <name evidence="4" type="ORF">SNOG_10208</name>
</gene>
<dbReference type="GO" id="GO:0001401">
    <property type="term" value="C:SAM complex"/>
    <property type="evidence" value="ECO:0000318"/>
    <property type="project" value="GO_Central"/>
</dbReference>
<feature type="domain" description="Thioredoxin-like fold" evidence="3">
    <location>
        <begin position="81"/>
        <end position="123"/>
    </location>
</feature>
<dbReference type="GeneID" id="5977395"/>
<dbReference type="STRING" id="321614.Q0UDF6"/>
<evidence type="ECO:0000259" key="3">
    <source>
        <dbReference type="Pfam" id="PF17172"/>
    </source>
</evidence>
<evidence type="ECO:0000259" key="2">
    <source>
        <dbReference type="Pfam" id="PF17171"/>
    </source>
</evidence>
<dbReference type="RefSeq" id="XP_001800489.1">
    <property type="nucleotide sequence ID" value="XM_001800437.1"/>
</dbReference>
<dbReference type="Proteomes" id="UP000001055">
    <property type="component" value="Unassembled WGS sequence"/>
</dbReference>
<protein>
    <recommendedName>
        <fullName evidence="6">Thioredoxin-like fold domain-containing protein</fullName>
    </recommendedName>
</protein>
<feature type="domain" description="Metaxin glutathione S-transferase" evidence="2">
    <location>
        <begin position="191"/>
        <end position="259"/>
    </location>
</feature>
<dbReference type="PANTHER" id="PTHR12289">
    <property type="entry name" value="METAXIN RELATED"/>
    <property type="match status" value="1"/>
</dbReference>
<dbReference type="InterPro" id="IPR050931">
    <property type="entry name" value="Mito_Protein_Transport_Metaxin"/>
</dbReference>
<evidence type="ECO:0000313" key="5">
    <source>
        <dbReference type="Proteomes" id="UP000001055"/>
    </source>
</evidence>
<dbReference type="Pfam" id="PF17171">
    <property type="entry name" value="GST_C_6"/>
    <property type="match status" value="1"/>
</dbReference>
<dbReference type="KEGG" id="pno:SNOG_10208"/>
<dbReference type="InterPro" id="IPR012336">
    <property type="entry name" value="Thioredoxin-like_fold"/>
</dbReference>
<dbReference type="AlphaFoldDB" id="Q0UDF6"/>
<dbReference type="HOGENOM" id="CLU_055680_0_0_1"/>
<evidence type="ECO:0000313" key="4">
    <source>
        <dbReference type="EMBL" id="EAT82543.2"/>
    </source>
</evidence>
<dbReference type="CDD" id="cd03193">
    <property type="entry name" value="GST_C_Metaxin"/>
    <property type="match status" value="1"/>
</dbReference>